<dbReference type="SUPFAM" id="SSF53850">
    <property type="entry name" value="Periplasmic binding protein-like II"/>
    <property type="match status" value="1"/>
</dbReference>
<dbReference type="InterPro" id="IPR036388">
    <property type="entry name" value="WH-like_DNA-bd_sf"/>
</dbReference>
<dbReference type="EMBL" id="BDQX01000430">
    <property type="protein sequence ID" value="GBG11763.1"/>
    <property type="molecule type" value="Genomic_DNA"/>
</dbReference>
<evidence type="ECO:0000256" key="3">
    <source>
        <dbReference type="ARBA" id="ARBA00023015"/>
    </source>
</evidence>
<dbReference type="PRINTS" id="PR00035">
    <property type="entry name" value="HTHGNTR"/>
</dbReference>
<evidence type="ECO:0000256" key="4">
    <source>
        <dbReference type="ARBA" id="ARBA00023125"/>
    </source>
</evidence>
<keyword evidence="11" id="KW-1185">Reference proteome</keyword>
<proteinExistence type="predicted"/>
<dbReference type="CDD" id="cd07377">
    <property type="entry name" value="WHTH_GntR"/>
    <property type="match status" value="1"/>
</dbReference>
<dbReference type="SMART" id="SM00345">
    <property type="entry name" value="HTH_GNTR"/>
    <property type="match status" value="1"/>
</dbReference>
<dbReference type="InterPro" id="IPR006059">
    <property type="entry name" value="SBP"/>
</dbReference>
<dbReference type="Pfam" id="PF01547">
    <property type="entry name" value="SBP_bac_1"/>
    <property type="match status" value="1"/>
</dbReference>
<evidence type="ECO:0000256" key="6">
    <source>
        <dbReference type="ARBA" id="ARBA00023139"/>
    </source>
</evidence>
<keyword evidence="6" id="KW-0564">Palmitate</keyword>
<comment type="caution">
    <text evidence="10">The sequence shown here is derived from an EMBL/GenBank/DDBJ whole genome shotgun (WGS) entry which is preliminary data.</text>
</comment>
<dbReference type="GO" id="GO:0003700">
    <property type="term" value="F:DNA-binding transcription factor activity"/>
    <property type="evidence" value="ECO:0007669"/>
    <property type="project" value="InterPro"/>
</dbReference>
<keyword evidence="8" id="KW-0449">Lipoprotein</keyword>
<dbReference type="Proteomes" id="UP000245202">
    <property type="component" value="Unassembled WGS sequence"/>
</dbReference>
<evidence type="ECO:0000256" key="2">
    <source>
        <dbReference type="ARBA" id="ARBA00022729"/>
    </source>
</evidence>
<dbReference type="PANTHER" id="PTHR43649:SF33">
    <property type="entry name" value="POLYGALACTURONAN_RHAMNOGALACTURONAN-BINDING PROTEIN YTCQ"/>
    <property type="match status" value="1"/>
</dbReference>
<dbReference type="InterPro" id="IPR050490">
    <property type="entry name" value="Bact_solute-bd_prot1"/>
</dbReference>
<evidence type="ECO:0000313" key="11">
    <source>
        <dbReference type="Proteomes" id="UP000245202"/>
    </source>
</evidence>
<dbReference type="GO" id="GO:0003677">
    <property type="term" value="F:DNA binding"/>
    <property type="evidence" value="ECO:0007669"/>
    <property type="project" value="UniProtKB-KW"/>
</dbReference>
<accession>A0A2R5F4X6</accession>
<evidence type="ECO:0000256" key="1">
    <source>
        <dbReference type="ARBA" id="ARBA00022475"/>
    </source>
</evidence>
<dbReference type="AlphaFoldDB" id="A0A2R5F4X6"/>
<evidence type="ECO:0000313" key="10">
    <source>
        <dbReference type="EMBL" id="GBG11763.1"/>
    </source>
</evidence>
<dbReference type="PANTHER" id="PTHR43649">
    <property type="entry name" value="ARABINOSE-BINDING PROTEIN-RELATED"/>
    <property type="match status" value="1"/>
</dbReference>
<organism evidence="10 11">
    <name type="scientific">Paenibacillus agaridevorans</name>
    <dbReference type="NCBI Taxonomy" id="171404"/>
    <lineage>
        <taxon>Bacteria</taxon>
        <taxon>Bacillati</taxon>
        <taxon>Bacillota</taxon>
        <taxon>Bacilli</taxon>
        <taxon>Bacillales</taxon>
        <taxon>Paenibacillaceae</taxon>
        <taxon>Paenibacillus</taxon>
    </lineage>
</organism>
<evidence type="ECO:0000259" key="9">
    <source>
        <dbReference type="PROSITE" id="PS50949"/>
    </source>
</evidence>
<keyword evidence="1" id="KW-1003">Cell membrane</keyword>
<dbReference type="Pfam" id="PF00392">
    <property type="entry name" value="GntR"/>
    <property type="match status" value="1"/>
</dbReference>
<evidence type="ECO:0000256" key="7">
    <source>
        <dbReference type="ARBA" id="ARBA00023163"/>
    </source>
</evidence>
<keyword evidence="2" id="KW-0732">Signal</keyword>
<feature type="domain" description="HTH gntR-type" evidence="9">
    <location>
        <begin position="1"/>
        <end position="68"/>
    </location>
</feature>
<evidence type="ECO:0000256" key="8">
    <source>
        <dbReference type="ARBA" id="ARBA00023288"/>
    </source>
</evidence>
<gene>
    <name evidence="10" type="ORF">PAT3040_06610</name>
</gene>
<keyword evidence="3" id="KW-0805">Transcription regulation</keyword>
<dbReference type="InterPro" id="IPR036390">
    <property type="entry name" value="WH_DNA-bd_sf"/>
</dbReference>
<dbReference type="SUPFAM" id="SSF46785">
    <property type="entry name" value="Winged helix' DNA-binding domain"/>
    <property type="match status" value="1"/>
</dbReference>
<sequence>MRLETMVHQLREDILSGTLAPGSYLPSEDVLGEQFQLSKKSVRKGLEELVNEGLIVKKPKIGNMVLKPGEGSGRTSIRFCYYPEVDQEIDMAALLDMFERKHPHIQVKRMTMHTDHYADQAIEFMEEQMLDVVLLNFYDFKHFHETSRLQMLMEQPIDEAIYPFLNRAFTIEGRSYVKPFSFSPVILCYNRRHFQEAGLAEPDSSWTWSDFYRAAEVLSKNGEEHKRLGFFFYPYSNNRWPLWLLQHDFQLQRDEAGQFNFRSEPFTKSIHTLKELFTNEYTAPSLVFENSQDPERLFSEERTSMIVTTYFRLNQLKQASFEYDISPVPYVETPKTLLLNVGIGISSQSAHKEAAKLLVDFLTSREAQMFMRNQTLSIPSVKEAAQSERQNKQGEPKRYQMFREIMPSYRYYSDMNMKRSQLTAMVHHLKLYWAGLETASNAIASIEQALNQELE</sequence>
<dbReference type="Gene3D" id="3.40.190.10">
    <property type="entry name" value="Periplasmic binding protein-like II"/>
    <property type="match status" value="1"/>
</dbReference>
<reference evidence="10 11" key="1">
    <citation type="submission" date="2017-08" db="EMBL/GenBank/DDBJ databases">
        <title>Substantial Increase in Enzyme Production by Combined Drug-Resistance Mutations in Paenibacillus agaridevorans.</title>
        <authorList>
            <person name="Tanaka Y."/>
            <person name="Funane K."/>
            <person name="Hosaka T."/>
            <person name="Shiwa Y."/>
            <person name="Fujita N."/>
            <person name="Miyazaki T."/>
            <person name="Yoshikawa H."/>
            <person name="Murakami K."/>
            <person name="Kasahara K."/>
            <person name="Inaoka T."/>
            <person name="Hiraga Y."/>
            <person name="Ochi K."/>
        </authorList>
    </citation>
    <scope>NUCLEOTIDE SEQUENCE [LARGE SCALE GENOMIC DNA]</scope>
    <source>
        <strain evidence="10 11">T-3040</strain>
    </source>
</reference>
<evidence type="ECO:0000256" key="5">
    <source>
        <dbReference type="ARBA" id="ARBA00023136"/>
    </source>
</evidence>
<protein>
    <submittedName>
        <fullName evidence="10">GntR family transcriptional regulator</fullName>
    </submittedName>
</protein>
<dbReference type="PROSITE" id="PS50949">
    <property type="entry name" value="HTH_GNTR"/>
    <property type="match status" value="1"/>
</dbReference>
<dbReference type="Gene3D" id="1.10.10.10">
    <property type="entry name" value="Winged helix-like DNA-binding domain superfamily/Winged helix DNA-binding domain"/>
    <property type="match status" value="1"/>
</dbReference>
<keyword evidence="7" id="KW-0804">Transcription</keyword>
<dbReference type="InterPro" id="IPR000524">
    <property type="entry name" value="Tscrpt_reg_HTH_GntR"/>
</dbReference>
<keyword evidence="4" id="KW-0238">DNA-binding</keyword>
<name>A0A2R5F4X6_9BACL</name>
<keyword evidence="5" id="KW-0472">Membrane</keyword>